<protein>
    <recommendedName>
        <fullName evidence="8">ABC3 transporter permease C-terminal domain-containing protein</fullName>
    </recommendedName>
</protein>
<dbReference type="PANTHER" id="PTHR30287">
    <property type="entry name" value="MEMBRANE COMPONENT OF PREDICTED ABC SUPERFAMILY METABOLITE UPTAKE TRANSPORTER"/>
    <property type="match status" value="1"/>
</dbReference>
<dbReference type="Proteomes" id="UP000046122">
    <property type="component" value="Unassembled WGS sequence"/>
</dbReference>
<organism evidence="9 10">
    <name type="scientific">Mesorhizobium plurifarium</name>
    <dbReference type="NCBI Taxonomy" id="69974"/>
    <lineage>
        <taxon>Bacteria</taxon>
        <taxon>Pseudomonadati</taxon>
        <taxon>Pseudomonadota</taxon>
        <taxon>Alphaproteobacteria</taxon>
        <taxon>Hyphomicrobiales</taxon>
        <taxon>Phyllobacteriaceae</taxon>
        <taxon>Mesorhizobium</taxon>
    </lineage>
</organism>
<dbReference type="InterPro" id="IPR038766">
    <property type="entry name" value="Membrane_comp_ABC_pdt"/>
</dbReference>
<evidence type="ECO:0000256" key="1">
    <source>
        <dbReference type="ARBA" id="ARBA00004651"/>
    </source>
</evidence>
<dbReference type="InterPro" id="IPR003838">
    <property type="entry name" value="ABC3_permease_C"/>
</dbReference>
<evidence type="ECO:0000259" key="8">
    <source>
        <dbReference type="Pfam" id="PF02687"/>
    </source>
</evidence>
<evidence type="ECO:0000256" key="5">
    <source>
        <dbReference type="ARBA" id="ARBA00023136"/>
    </source>
</evidence>
<feature type="transmembrane region" description="Helical" evidence="7">
    <location>
        <begin position="398"/>
        <end position="420"/>
    </location>
</feature>
<comment type="subcellular location">
    <subcellularLocation>
        <location evidence="1">Cell membrane</location>
        <topology evidence="1">Multi-pass membrane protein</topology>
    </subcellularLocation>
</comment>
<dbReference type="GO" id="GO:0005886">
    <property type="term" value="C:plasma membrane"/>
    <property type="evidence" value="ECO:0007669"/>
    <property type="project" value="UniProtKB-SubCell"/>
</dbReference>
<accession>A0A090G5C6</accession>
<feature type="transmembrane region" description="Helical" evidence="7">
    <location>
        <begin position="810"/>
        <end position="843"/>
    </location>
</feature>
<feature type="transmembrane region" description="Helical" evidence="7">
    <location>
        <begin position="63"/>
        <end position="83"/>
    </location>
</feature>
<dbReference type="EMBL" id="CCNE01000008">
    <property type="protein sequence ID" value="CDX52556.1"/>
    <property type="molecule type" value="Genomic_DNA"/>
</dbReference>
<keyword evidence="3 7" id="KW-0812">Transmembrane</keyword>
<evidence type="ECO:0000256" key="7">
    <source>
        <dbReference type="SAM" id="Phobius"/>
    </source>
</evidence>
<feature type="region of interest" description="Disordered" evidence="6">
    <location>
        <begin position="1"/>
        <end position="35"/>
    </location>
</feature>
<evidence type="ECO:0000256" key="3">
    <source>
        <dbReference type="ARBA" id="ARBA00022692"/>
    </source>
</evidence>
<reference evidence="9 10" key="1">
    <citation type="submission" date="2014-08" db="EMBL/GenBank/DDBJ databases">
        <authorList>
            <person name="Moulin Lionel"/>
        </authorList>
    </citation>
    <scope>NUCLEOTIDE SEQUENCE [LARGE SCALE GENOMIC DNA]</scope>
</reference>
<dbReference type="PANTHER" id="PTHR30287:SF1">
    <property type="entry name" value="INNER MEMBRANE PROTEIN"/>
    <property type="match status" value="1"/>
</dbReference>
<evidence type="ECO:0000256" key="4">
    <source>
        <dbReference type="ARBA" id="ARBA00022989"/>
    </source>
</evidence>
<feature type="transmembrane region" description="Helical" evidence="7">
    <location>
        <begin position="308"/>
        <end position="332"/>
    </location>
</feature>
<evidence type="ECO:0000256" key="2">
    <source>
        <dbReference type="ARBA" id="ARBA00022475"/>
    </source>
</evidence>
<dbReference type="AlphaFoldDB" id="A0A090G5C6"/>
<proteinExistence type="predicted"/>
<dbReference type="Pfam" id="PF02687">
    <property type="entry name" value="FtsX"/>
    <property type="match status" value="2"/>
</dbReference>
<feature type="transmembrane region" description="Helical" evidence="7">
    <location>
        <begin position="473"/>
        <end position="499"/>
    </location>
</feature>
<keyword evidence="2" id="KW-1003">Cell membrane</keyword>
<name>A0A090G5C6_MESPL</name>
<feature type="transmembrane region" description="Helical" evidence="7">
    <location>
        <begin position="447"/>
        <end position="467"/>
    </location>
</feature>
<keyword evidence="5 7" id="KW-0472">Membrane</keyword>
<feature type="transmembrane region" description="Helical" evidence="7">
    <location>
        <begin position="765"/>
        <end position="789"/>
    </location>
</feature>
<feature type="domain" description="ABC3 transporter permease C-terminal" evidence="8">
    <location>
        <begin position="770"/>
        <end position="881"/>
    </location>
</feature>
<feature type="transmembrane region" description="Helical" evidence="7">
    <location>
        <begin position="855"/>
        <end position="879"/>
    </location>
</feature>
<feature type="transmembrane region" description="Helical" evidence="7">
    <location>
        <begin position="520"/>
        <end position="544"/>
    </location>
</feature>
<feature type="domain" description="ABC3 transporter permease C-terminal" evidence="8">
    <location>
        <begin position="312"/>
        <end position="426"/>
    </location>
</feature>
<keyword evidence="4 7" id="KW-1133">Transmembrane helix</keyword>
<evidence type="ECO:0000313" key="9">
    <source>
        <dbReference type="EMBL" id="CDX52556.1"/>
    </source>
</evidence>
<sequence length="890" mass="93380">MAETPSSGPSGHLLPEGRRDRRHRRQPLLPAGDKAAAQRPERAWLRTLKLAIRFSLREMRGGLSGFMIFLACIALGVAAIGGVNSVAQAISAGVADQGQTLLGGDLRFQVNQRSASDAELGFIRSLGAVSQTSGMRSMARLEDGSDQALVEAKAVDDAYPLYGALETDPALPKEQLFGERSGVFGAAAPDLLFDRFNLHVGDRLKLGSAVFELRARLVSEPDAVSDGFGFAPRLMISSQGLAASGLVQPGSLVENAYKVRLPDGTSEARMKDIQAQAAKDFPQAGWSIRTRSNAAPALSANIERFSQFLTLVGLTALVVGGVGVANAVRAYLDGKRGVIATFKSLGASGGFVFTVYLVQILLIAGLGIVLGLIVGAAMPFAASALLQSVIPVPAQGGFYPGALAIAALFGLLVTLAFALLPLGRARDVPATALFREMGFESRGLPRLPYAGAALAIVVALAALAILSANDTRIASIFVGATVFAFLVLRLVAVLVQWVAKKGPRVRSVSLRLALGNIHRPGALTPSVVLSLGLGLTLLVTLALIDGNLRRQISGSLPERAPNFFFVDIQSGDVDAFASLVGKESPRGTLVKVPMLRGRIMALNGVDVDKVKIPADGAWVLRGDRGLTYDARQPENATLTEGAWWPQDYSGAPLVSFSAEEGKAIGLKLGDSVTVNVLGRNVTAKIANFRQVQWETMGINFVMVFSPNSFAGAPHGWLATLTDKSATTADDARLLNAVTRAFPAVTTVRVKDALDIVNRLVAQLGMAIRAAAGVALIASVLVLSGALAAGNRARIHDAVVLKTLGATRRTLIAAFSLEYVLIGLATALFALAAGGIAAWFVVAHIMTLPSHFMPEVAVATILVSLTVTVGIGLAGTWRVLGHKAAPVLRNL</sequence>
<evidence type="ECO:0000256" key="6">
    <source>
        <dbReference type="SAM" id="MobiDB-lite"/>
    </source>
</evidence>
<evidence type="ECO:0000313" key="10">
    <source>
        <dbReference type="Proteomes" id="UP000046122"/>
    </source>
</evidence>
<gene>
    <name evidence="9" type="ORF">MPL3365_160007</name>
</gene>